<feature type="transmembrane region" description="Helical" evidence="7">
    <location>
        <begin position="493"/>
        <end position="512"/>
    </location>
</feature>
<keyword evidence="2 5" id="KW-0812">Transmembrane</keyword>
<evidence type="ECO:0000256" key="1">
    <source>
        <dbReference type="ARBA" id="ARBA00004127"/>
    </source>
</evidence>
<feature type="transmembrane region" description="Helical" evidence="7">
    <location>
        <begin position="29"/>
        <end position="51"/>
    </location>
</feature>
<keyword evidence="10" id="KW-1185">Reference proteome</keyword>
<evidence type="ECO:0000256" key="6">
    <source>
        <dbReference type="SAM" id="MobiDB-lite"/>
    </source>
</evidence>
<evidence type="ECO:0000256" key="4">
    <source>
        <dbReference type="ARBA" id="ARBA00023136"/>
    </source>
</evidence>
<keyword evidence="3 7" id="KW-1133">Transmembrane helix</keyword>
<feature type="transmembrane region" description="Helical" evidence="7">
    <location>
        <begin position="238"/>
        <end position="257"/>
    </location>
</feature>
<dbReference type="InterPro" id="IPR001750">
    <property type="entry name" value="ND/Mrp_TM"/>
</dbReference>
<keyword evidence="4 7" id="KW-0472">Membrane</keyword>
<name>A0ABU3AUP3_9ACTN</name>
<comment type="caution">
    <text evidence="9">The sequence shown here is derived from an EMBL/GenBank/DDBJ whole genome shotgun (WGS) entry which is preliminary data.</text>
</comment>
<proteinExistence type="predicted"/>
<dbReference type="Proteomes" id="UP001180724">
    <property type="component" value="Unassembled WGS sequence"/>
</dbReference>
<accession>A0ABU3AUP3</accession>
<feature type="transmembrane region" description="Helical" evidence="7">
    <location>
        <begin position="269"/>
        <end position="287"/>
    </location>
</feature>
<feature type="transmembrane region" description="Helical" evidence="7">
    <location>
        <begin position="109"/>
        <end position="127"/>
    </location>
</feature>
<evidence type="ECO:0000256" key="3">
    <source>
        <dbReference type="ARBA" id="ARBA00022989"/>
    </source>
</evidence>
<feature type="transmembrane region" description="Helical" evidence="7">
    <location>
        <begin position="133"/>
        <end position="151"/>
    </location>
</feature>
<gene>
    <name evidence="9" type="ORF">RM812_25940</name>
</gene>
<dbReference type="EMBL" id="JAVRFH010000030">
    <property type="protein sequence ID" value="MDT0613638.1"/>
    <property type="molecule type" value="Genomic_DNA"/>
</dbReference>
<comment type="subcellular location">
    <subcellularLocation>
        <location evidence="1">Endomembrane system</location>
        <topology evidence="1">Multi-pass membrane protein</topology>
    </subcellularLocation>
    <subcellularLocation>
        <location evidence="5">Membrane</location>
        <topology evidence="5">Multi-pass membrane protein</topology>
    </subcellularLocation>
</comment>
<evidence type="ECO:0000313" key="9">
    <source>
        <dbReference type="EMBL" id="MDT0613638.1"/>
    </source>
</evidence>
<feature type="domain" description="NADH:quinone oxidoreductase/Mrp antiporter transmembrane" evidence="8">
    <location>
        <begin position="130"/>
        <end position="393"/>
    </location>
</feature>
<evidence type="ECO:0000313" key="10">
    <source>
        <dbReference type="Proteomes" id="UP001180724"/>
    </source>
</evidence>
<dbReference type="RefSeq" id="WP_311576596.1">
    <property type="nucleotide sequence ID" value="NZ_JAVRFH010000030.1"/>
</dbReference>
<dbReference type="InterPro" id="IPR003945">
    <property type="entry name" value="NU5C-like"/>
</dbReference>
<feature type="region of interest" description="Disordered" evidence="6">
    <location>
        <begin position="425"/>
        <end position="482"/>
    </location>
</feature>
<evidence type="ECO:0000256" key="5">
    <source>
        <dbReference type="RuleBase" id="RU000320"/>
    </source>
</evidence>
<dbReference type="PANTHER" id="PTHR42829:SF2">
    <property type="entry name" value="NADH-UBIQUINONE OXIDOREDUCTASE CHAIN 5"/>
    <property type="match status" value="1"/>
</dbReference>
<feature type="transmembrane region" description="Helical" evidence="7">
    <location>
        <begin position="6"/>
        <end position="22"/>
    </location>
</feature>
<feature type="transmembrane region" description="Helical" evidence="7">
    <location>
        <begin position="399"/>
        <end position="420"/>
    </location>
</feature>
<dbReference type="PANTHER" id="PTHR42829">
    <property type="entry name" value="NADH-UBIQUINONE OXIDOREDUCTASE CHAIN 5"/>
    <property type="match status" value="1"/>
</dbReference>
<evidence type="ECO:0000256" key="2">
    <source>
        <dbReference type="ARBA" id="ARBA00022692"/>
    </source>
</evidence>
<feature type="transmembrane region" description="Helical" evidence="7">
    <location>
        <begin position="652"/>
        <end position="670"/>
    </location>
</feature>
<feature type="transmembrane region" description="Helical" evidence="7">
    <location>
        <begin position="294"/>
        <end position="316"/>
    </location>
</feature>
<sequence>MSAGLWLLIALPLGGGAVLALTGPRGNRLVPALGVTVAVATLGAALAAAVSRPAVSVPLFAGMEAGLAVDGLSAVMVVTVAAVTTAVLAFASGEFSASEFSAADNRGRFFGLMLLFAGAMLVTVTATTLPPLLMAWEVMGATSWALIGYWWQRPGRAEAADVAFLTTRAADLGLYLAAGAAVAGGVGSLRLDALPRAGTPWLHVVTAGVVVAALGKSAQLPFSFWLSRAMQGPSPVSALLHSATMVAAGAYLLLRLVPLLDATGWAGPLVAWTGAATALVLGLVAVAQTDLKQLLAASTSAQIGFMVLAAGSGGVAAGTTQLVAHAATKSGLFLAAGAWLTALGTKQLPALRGAARAHRLVGVTFTVGALTLAGLPPLSLWAAKDEILAAARSEGTGRYAVGLAAAAVAAVYGVKAVWYVTRPLPQDPRSLPPSPRSLPPSPRSLPQGPRPLPQGPHALPQDPRILPPSPQAAGYDTERRGTRRIARTTPAPLLVLTLAAAVLGVLALPGPASWLKRLVGAQGEPSPEPWELGLSAGVAFAGAGLAWRCASRPAPVPPAAVRGAHGWLHLERAARVVVVRPVLGLARTLAVFDDRVVDGAVRQTARGGLAAARLARRLDDGGIDAAVHAVAAGARRLGRWARRPQTGLLHQYYAQAAVGFAVLVLIILLVR</sequence>
<dbReference type="PRINTS" id="PR01434">
    <property type="entry name" value="NADHDHGNASE5"/>
</dbReference>
<dbReference type="Pfam" id="PF00361">
    <property type="entry name" value="Proton_antipo_M"/>
    <property type="match status" value="1"/>
</dbReference>
<evidence type="ECO:0000259" key="8">
    <source>
        <dbReference type="Pfam" id="PF00361"/>
    </source>
</evidence>
<feature type="transmembrane region" description="Helical" evidence="7">
    <location>
        <begin position="322"/>
        <end position="345"/>
    </location>
</feature>
<feature type="transmembrane region" description="Helical" evidence="7">
    <location>
        <begin position="71"/>
        <end position="97"/>
    </location>
</feature>
<feature type="transmembrane region" description="Helical" evidence="7">
    <location>
        <begin position="201"/>
        <end position="226"/>
    </location>
</feature>
<reference evidence="9" key="1">
    <citation type="submission" date="2024-05" db="EMBL/GenBank/DDBJ databases">
        <title>30 novel species of actinomycetes from the DSMZ collection.</title>
        <authorList>
            <person name="Nouioui I."/>
        </authorList>
    </citation>
    <scope>NUCLEOTIDE SEQUENCE</scope>
    <source>
        <strain evidence="9">DSM 40712</strain>
    </source>
</reference>
<feature type="compositionally biased region" description="Pro residues" evidence="6">
    <location>
        <begin position="430"/>
        <end position="454"/>
    </location>
</feature>
<feature type="transmembrane region" description="Helical" evidence="7">
    <location>
        <begin position="532"/>
        <end position="550"/>
    </location>
</feature>
<feature type="transmembrane region" description="Helical" evidence="7">
    <location>
        <begin position="172"/>
        <end position="189"/>
    </location>
</feature>
<dbReference type="Gene3D" id="1.20.5.2700">
    <property type="match status" value="1"/>
</dbReference>
<evidence type="ECO:0000256" key="7">
    <source>
        <dbReference type="SAM" id="Phobius"/>
    </source>
</evidence>
<protein>
    <submittedName>
        <fullName evidence="9">Proton-conducting transporter membrane subunit</fullName>
    </submittedName>
</protein>
<organism evidence="9 10">
    <name type="scientific">Streptomyces lancefieldiae</name>
    <dbReference type="NCBI Taxonomy" id="3075520"/>
    <lineage>
        <taxon>Bacteria</taxon>
        <taxon>Bacillati</taxon>
        <taxon>Actinomycetota</taxon>
        <taxon>Actinomycetes</taxon>
        <taxon>Kitasatosporales</taxon>
        <taxon>Streptomycetaceae</taxon>
        <taxon>Streptomyces</taxon>
    </lineage>
</organism>
<feature type="transmembrane region" description="Helical" evidence="7">
    <location>
        <begin position="357"/>
        <end position="379"/>
    </location>
</feature>